<dbReference type="OrthoDB" id="1095125at2"/>
<name>A0A1M7Q8R3_9BACT</name>
<accession>A0A1M7Q8R3</accession>
<dbReference type="AlphaFoldDB" id="A0A1M7Q8R3"/>
<keyword evidence="2" id="KW-1185">Reference proteome</keyword>
<dbReference type="Pfam" id="PF16271">
    <property type="entry name" value="DUF4924"/>
    <property type="match status" value="1"/>
</dbReference>
<dbReference type="InterPro" id="IPR032574">
    <property type="entry name" value="DUF4924"/>
</dbReference>
<dbReference type="Proteomes" id="UP000184513">
    <property type="component" value="Unassembled WGS sequence"/>
</dbReference>
<sequence>MKIIADKKKQENIVEYILYLYRMEDLIRAYHFDMQEVEKYVLGHQKVDARDRSESLNWLKGMARDMKEIGIQEKGHLPHVQRVVDQLASIHWELIRTDPTYFALYKKTQSHLLSLISEAGDEDPGHEVQLYIHTLYGLLLSKLNGRKAAEEILEAASCFGDALAYLNAVYMKAKPNPSLN</sequence>
<dbReference type="EMBL" id="FRCY01000015">
    <property type="protein sequence ID" value="SHN27017.1"/>
    <property type="molecule type" value="Genomic_DNA"/>
</dbReference>
<proteinExistence type="predicted"/>
<evidence type="ECO:0000313" key="1">
    <source>
        <dbReference type="EMBL" id="SHN27017.1"/>
    </source>
</evidence>
<evidence type="ECO:0000313" key="2">
    <source>
        <dbReference type="Proteomes" id="UP000184513"/>
    </source>
</evidence>
<evidence type="ECO:0008006" key="3">
    <source>
        <dbReference type="Google" id="ProtNLM"/>
    </source>
</evidence>
<protein>
    <recommendedName>
        <fullName evidence="3">DUF4924 domain-containing protein</fullName>
    </recommendedName>
</protein>
<dbReference type="RefSeq" id="WP_073096913.1">
    <property type="nucleotide sequence ID" value="NZ_FRCY01000015.1"/>
</dbReference>
<gene>
    <name evidence="1" type="ORF">SAMN04488057_11561</name>
</gene>
<reference evidence="1 2" key="1">
    <citation type="submission" date="2016-11" db="EMBL/GenBank/DDBJ databases">
        <authorList>
            <person name="Jaros S."/>
            <person name="Januszkiewicz K."/>
            <person name="Wedrychowicz H."/>
        </authorList>
    </citation>
    <scope>NUCLEOTIDE SEQUENCE [LARGE SCALE GENOMIC DNA]</scope>
    <source>
        <strain evidence="1 2">CGMCC 1.6102</strain>
    </source>
</reference>
<dbReference type="STRING" id="388280.SAMN04488057_11561"/>
<organism evidence="1 2">
    <name type="scientific">Cyclobacterium lianum</name>
    <dbReference type="NCBI Taxonomy" id="388280"/>
    <lineage>
        <taxon>Bacteria</taxon>
        <taxon>Pseudomonadati</taxon>
        <taxon>Bacteroidota</taxon>
        <taxon>Cytophagia</taxon>
        <taxon>Cytophagales</taxon>
        <taxon>Cyclobacteriaceae</taxon>
        <taxon>Cyclobacterium</taxon>
    </lineage>
</organism>